<dbReference type="SUPFAM" id="SSF52087">
    <property type="entry name" value="CRAL/TRIO domain"/>
    <property type="match status" value="1"/>
</dbReference>
<dbReference type="GO" id="GO:1902936">
    <property type="term" value="F:phosphatidylinositol bisphosphate binding"/>
    <property type="evidence" value="ECO:0007669"/>
    <property type="project" value="TreeGrafter"/>
</dbReference>
<dbReference type="EMBL" id="FZQP02002559">
    <property type="protein sequence ID" value="VVC96099.1"/>
    <property type="molecule type" value="Genomic_DNA"/>
</dbReference>
<dbReference type="InterPro" id="IPR036273">
    <property type="entry name" value="CRAL/TRIO_N_dom_sf"/>
</dbReference>
<accession>A0A5E4QE88</accession>
<name>A0A5E4QE88_9NEOP</name>
<gene>
    <name evidence="2" type="ORF">LSINAPIS_LOCUS7666</name>
</gene>
<dbReference type="CDD" id="cd00170">
    <property type="entry name" value="SEC14"/>
    <property type="match status" value="1"/>
</dbReference>
<sequence>MQFTTKCEAIQTNNLNIEMDFIPKNEILELHDDILHKVRKEVNLDRPGEMKQAVSILKDWIKQQPHFKRKEFPDFYLETSILGTKGSLERAKKQFDKVCTMRTLMPHFFDTFDVKNDLAIPLSKSIHIVVLPKLTKEYYRVIAFKVVDVFEDSSMYLKFFKFCIQIAEYAKCHDYVGSFRMVADLTDANLVDFLSKINLVEIRQVMAIFVDGFGMRIKGIHFITQSKAVDGLISIFKQVLKPKIAGRMKVHKTRDEILDIIGAEVLPVDFGGRERSMEQLFYDWVDILSTKEHEEYSHQHFSKRNKFLLQAKMDKLRPSPILLFNDKQMENVRKVFNYEDVNKLKQDLDNLEDWIRKQNHFVVKEFDRKYLERLLLSSKGSVEITKKRFDRLCTMRKIMPEMLKNIDMKNEFISLHNRYCVLPKPTSDNYRVIIASIYNPNELECIEFFDICFIIFLIVTIMQDMNTFSMLGTTHLEWLQN</sequence>
<organism evidence="2 3">
    <name type="scientific">Leptidea sinapis</name>
    <dbReference type="NCBI Taxonomy" id="189913"/>
    <lineage>
        <taxon>Eukaryota</taxon>
        <taxon>Metazoa</taxon>
        <taxon>Ecdysozoa</taxon>
        <taxon>Arthropoda</taxon>
        <taxon>Hexapoda</taxon>
        <taxon>Insecta</taxon>
        <taxon>Pterygota</taxon>
        <taxon>Neoptera</taxon>
        <taxon>Endopterygota</taxon>
        <taxon>Lepidoptera</taxon>
        <taxon>Glossata</taxon>
        <taxon>Ditrysia</taxon>
        <taxon>Papilionoidea</taxon>
        <taxon>Pieridae</taxon>
        <taxon>Dismorphiinae</taxon>
        <taxon>Leptidea</taxon>
    </lineage>
</organism>
<dbReference type="PROSITE" id="PS50191">
    <property type="entry name" value="CRAL_TRIO"/>
    <property type="match status" value="1"/>
</dbReference>
<evidence type="ECO:0000313" key="2">
    <source>
        <dbReference type="EMBL" id="VVC96099.1"/>
    </source>
</evidence>
<dbReference type="PANTHER" id="PTHR10174">
    <property type="entry name" value="ALPHA-TOCOPHEROL TRANSFER PROTEIN-RELATED"/>
    <property type="match status" value="1"/>
</dbReference>
<reference evidence="2 3" key="1">
    <citation type="submission" date="2017-07" db="EMBL/GenBank/DDBJ databases">
        <authorList>
            <person name="Talla V."/>
            <person name="Backstrom N."/>
        </authorList>
    </citation>
    <scope>NUCLEOTIDE SEQUENCE [LARGE SCALE GENOMIC DNA]</scope>
</reference>
<proteinExistence type="predicted"/>
<dbReference type="GO" id="GO:0016020">
    <property type="term" value="C:membrane"/>
    <property type="evidence" value="ECO:0007669"/>
    <property type="project" value="TreeGrafter"/>
</dbReference>
<keyword evidence="3" id="KW-1185">Reference proteome</keyword>
<dbReference type="InterPro" id="IPR036865">
    <property type="entry name" value="CRAL-TRIO_dom_sf"/>
</dbReference>
<feature type="domain" description="CRAL-TRIO" evidence="1">
    <location>
        <begin position="182"/>
        <end position="278"/>
    </location>
</feature>
<dbReference type="Gene3D" id="3.40.525.10">
    <property type="entry name" value="CRAL-TRIO lipid binding domain"/>
    <property type="match status" value="1"/>
</dbReference>
<dbReference type="InterPro" id="IPR001251">
    <property type="entry name" value="CRAL-TRIO_dom"/>
</dbReference>
<dbReference type="AlphaFoldDB" id="A0A5E4QE88"/>
<evidence type="ECO:0000313" key="3">
    <source>
        <dbReference type="Proteomes" id="UP000324832"/>
    </source>
</evidence>
<dbReference type="PRINTS" id="PR00180">
    <property type="entry name" value="CRETINALDHBP"/>
</dbReference>
<dbReference type="Proteomes" id="UP000324832">
    <property type="component" value="Unassembled WGS sequence"/>
</dbReference>
<evidence type="ECO:0000259" key="1">
    <source>
        <dbReference type="PROSITE" id="PS50191"/>
    </source>
</evidence>
<dbReference type="Pfam" id="PF00650">
    <property type="entry name" value="CRAL_TRIO"/>
    <property type="match status" value="1"/>
</dbReference>
<dbReference type="PANTHER" id="PTHR10174:SF222">
    <property type="entry name" value="GH10083P-RELATED"/>
    <property type="match status" value="1"/>
</dbReference>
<dbReference type="SUPFAM" id="SSF46938">
    <property type="entry name" value="CRAL/TRIO N-terminal domain"/>
    <property type="match status" value="2"/>
</dbReference>
<protein>
    <recommendedName>
        <fullName evidence="1">CRAL-TRIO domain-containing protein</fullName>
    </recommendedName>
</protein>